<dbReference type="OrthoDB" id="1937542at2759"/>
<name>A0A9J5WII5_SOLCO</name>
<dbReference type="Proteomes" id="UP000824120">
    <property type="component" value="Chromosome 11"/>
</dbReference>
<evidence type="ECO:0000313" key="2">
    <source>
        <dbReference type="Proteomes" id="UP000824120"/>
    </source>
</evidence>
<gene>
    <name evidence="1" type="ORF">H5410_054804</name>
</gene>
<accession>A0A9J5WII5</accession>
<evidence type="ECO:0000313" key="1">
    <source>
        <dbReference type="EMBL" id="KAG5574670.1"/>
    </source>
</evidence>
<dbReference type="AlphaFoldDB" id="A0A9J5WII5"/>
<protein>
    <submittedName>
        <fullName evidence="1">Uncharacterized protein</fullName>
    </submittedName>
</protein>
<dbReference type="EMBL" id="JACXVP010000011">
    <property type="protein sequence ID" value="KAG5574670.1"/>
    <property type="molecule type" value="Genomic_DNA"/>
</dbReference>
<keyword evidence="2" id="KW-1185">Reference proteome</keyword>
<comment type="caution">
    <text evidence="1">The sequence shown here is derived from an EMBL/GenBank/DDBJ whole genome shotgun (WGS) entry which is preliminary data.</text>
</comment>
<organism evidence="1 2">
    <name type="scientific">Solanum commersonii</name>
    <name type="common">Commerson's wild potato</name>
    <name type="synonym">Commerson's nightshade</name>
    <dbReference type="NCBI Taxonomy" id="4109"/>
    <lineage>
        <taxon>Eukaryota</taxon>
        <taxon>Viridiplantae</taxon>
        <taxon>Streptophyta</taxon>
        <taxon>Embryophyta</taxon>
        <taxon>Tracheophyta</taxon>
        <taxon>Spermatophyta</taxon>
        <taxon>Magnoliopsida</taxon>
        <taxon>eudicotyledons</taxon>
        <taxon>Gunneridae</taxon>
        <taxon>Pentapetalae</taxon>
        <taxon>asterids</taxon>
        <taxon>lamiids</taxon>
        <taxon>Solanales</taxon>
        <taxon>Solanaceae</taxon>
        <taxon>Solanoideae</taxon>
        <taxon>Solaneae</taxon>
        <taxon>Solanum</taxon>
    </lineage>
</organism>
<proteinExistence type="predicted"/>
<reference evidence="1 2" key="1">
    <citation type="submission" date="2020-09" db="EMBL/GenBank/DDBJ databases">
        <title>De no assembly of potato wild relative species, Solanum commersonii.</title>
        <authorList>
            <person name="Cho K."/>
        </authorList>
    </citation>
    <scope>NUCLEOTIDE SEQUENCE [LARGE SCALE GENOMIC DNA]</scope>
    <source>
        <strain evidence="1">LZ3.2</strain>
        <tissue evidence="1">Leaf</tissue>
    </source>
</reference>
<sequence length="273" mass="32291">MKWLWRFASQEQALWKETIKARFGMEICGSPTCPHNPMDLEYGNPSEIYGSNFLTNAKSSLQKEATIREMRDNQGWDLRFRRHLNDWEVNKIVELPNILGQCKDLRTNEDNLFWNRDKQGRFSAGSAYRSSQRPALEDDLEGQDTIQDSMFHLAVSKSGCTHSAQPHEKRETVKLWQIFINLRGISWTMPRNIKEALVCWNRDGNQSGHRERWKIVHACIWWSIWMERNQRCFKNKSCSMQNLKLNCLVLFSFWCKHEYPQDAEDIPSILEFL</sequence>